<dbReference type="Gene3D" id="1.25.40.20">
    <property type="entry name" value="Ankyrin repeat-containing domain"/>
    <property type="match status" value="1"/>
</dbReference>
<accession>A0A8H9L9W8</accession>
<dbReference type="PROSITE" id="PS50088">
    <property type="entry name" value="ANK_REPEAT"/>
    <property type="match status" value="1"/>
</dbReference>
<keyword evidence="1" id="KW-0040">ANK repeat</keyword>
<evidence type="ECO:0000313" key="2">
    <source>
        <dbReference type="EMBL" id="GGM51987.1"/>
    </source>
</evidence>
<dbReference type="RefSeq" id="WP_189062584.1">
    <property type="nucleotide sequence ID" value="NZ_BMQG01000011.1"/>
</dbReference>
<dbReference type="Proteomes" id="UP000600547">
    <property type="component" value="Unassembled WGS sequence"/>
</dbReference>
<dbReference type="InterPro" id="IPR002110">
    <property type="entry name" value="Ankyrin_rpt"/>
</dbReference>
<sequence length="222" mass="24155">MSAPHWIGRNDPDAFQQSYVEAAHAVADAARDYQWARLLDLLTRDPGRINAGRLGGSSGYAPLHQAAHGGAPAEVVQALLNLGALRTLRTAAGEQAVDIARQHGYQHLLDLLTPRPTLTFPAAKLATVEAGVHQVIRDREDIQHLLDGTTMRFPPLELLTETPGNELWFPIPGMYGGFHLQLGKVADEPICIVDSWVRVVEGSEERRLVSTGGVLELSIPLN</sequence>
<protein>
    <recommendedName>
        <fullName evidence="4">Ankyrin</fullName>
    </recommendedName>
</protein>
<comment type="caution">
    <text evidence="2">The sequence shown here is derived from an EMBL/GenBank/DDBJ whole genome shotgun (WGS) entry which is preliminary data.</text>
</comment>
<proteinExistence type="predicted"/>
<dbReference type="PROSITE" id="PS50297">
    <property type="entry name" value="ANK_REP_REGION"/>
    <property type="match status" value="1"/>
</dbReference>
<organism evidence="2 3">
    <name type="scientific">Deinococcus arenae</name>
    <dbReference type="NCBI Taxonomy" id="1452751"/>
    <lineage>
        <taxon>Bacteria</taxon>
        <taxon>Thermotogati</taxon>
        <taxon>Deinococcota</taxon>
        <taxon>Deinococci</taxon>
        <taxon>Deinococcales</taxon>
        <taxon>Deinococcaceae</taxon>
        <taxon>Deinococcus</taxon>
    </lineage>
</organism>
<evidence type="ECO:0008006" key="4">
    <source>
        <dbReference type="Google" id="ProtNLM"/>
    </source>
</evidence>
<evidence type="ECO:0000256" key="1">
    <source>
        <dbReference type="PROSITE-ProRule" id="PRU00023"/>
    </source>
</evidence>
<feature type="repeat" description="ANK" evidence="1">
    <location>
        <begin position="58"/>
        <end position="91"/>
    </location>
</feature>
<evidence type="ECO:0000313" key="3">
    <source>
        <dbReference type="Proteomes" id="UP000600547"/>
    </source>
</evidence>
<dbReference type="AlphaFoldDB" id="A0A8H9L9W8"/>
<name>A0A8H9L9W8_9DEIO</name>
<keyword evidence="3" id="KW-1185">Reference proteome</keyword>
<reference evidence="3" key="1">
    <citation type="journal article" date="2019" name="Int. J. Syst. Evol. Microbiol.">
        <title>The Global Catalogue of Microorganisms (GCM) 10K type strain sequencing project: providing services to taxonomists for standard genome sequencing and annotation.</title>
        <authorList>
            <consortium name="The Broad Institute Genomics Platform"/>
            <consortium name="The Broad Institute Genome Sequencing Center for Infectious Disease"/>
            <person name="Wu L."/>
            <person name="Ma J."/>
        </authorList>
    </citation>
    <scope>NUCLEOTIDE SEQUENCE [LARGE SCALE GENOMIC DNA]</scope>
    <source>
        <strain evidence="3">JCM 31047</strain>
    </source>
</reference>
<dbReference type="InterPro" id="IPR036770">
    <property type="entry name" value="Ankyrin_rpt-contain_sf"/>
</dbReference>
<dbReference type="EMBL" id="BMQG01000011">
    <property type="protein sequence ID" value="GGM51987.1"/>
    <property type="molecule type" value="Genomic_DNA"/>
</dbReference>
<dbReference type="SUPFAM" id="SSF48403">
    <property type="entry name" value="Ankyrin repeat"/>
    <property type="match status" value="1"/>
</dbReference>
<gene>
    <name evidence="2" type="ORF">GCM10008956_30070</name>
</gene>